<keyword evidence="3" id="KW-1185">Reference proteome</keyword>
<dbReference type="AlphaFoldDB" id="A0A085N228"/>
<accession>A0A085N228</accession>
<protein>
    <submittedName>
        <fullName evidence="2">Uncharacterized protein</fullName>
    </submittedName>
</protein>
<evidence type="ECO:0000313" key="3">
    <source>
        <dbReference type="Proteomes" id="UP000030764"/>
    </source>
</evidence>
<sequence length="98" mass="11018">MAKRSGYVCSRTGESPLVTGAGLATALTSPARAPGAATRRRLRGRYWEDSELFRLVQSKCEYSFSFPFSGLNHIHFGSIIRSSIRWKGCTVRYRLDKD</sequence>
<gene>
    <name evidence="1" type="ORF">M513_06470</name>
    <name evidence="2" type="ORF">M514_06470</name>
</gene>
<reference evidence="2 3" key="1">
    <citation type="journal article" date="2014" name="Nat. Genet.">
        <title>Genome and transcriptome of the porcine whipworm Trichuris suis.</title>
        <authorList>
            <person name="Jex A.R."/>
            <person name="Nejsum P."/>
            <person name="Schwarz E.M."/>
            <person name="Hu L."/>
            <person name="Young N.D."/>
            <person name="Hall R.S."/>
            <person name="Korhonen P.K."/>
            <person name="Liao S."/>
            <person name="Thamsborg S."/>
            <person name="Xia J."/>
            <person name="Xu P."/>
            <person name="Wang S."/>
            <person name="Scheerlinck J.P."/>
            <person name="Hofmann A."/>
            <person name="Sternberg P.W."/>
            <person name="Wang J."/>
            <person name="Gasser R.B."/>
        </authorList>
    </citation>
    <scope>NUCLEOTIDE SEQUENCE [LARGE SCALE GENOMIC DNA]</scope>
    <source>
        <strain evidence="2">DCEP-RM93F</strain>
        <strain evidence="1">DCEP-RM93M</strain>
    </source>
</reference>
<dbReference type="Proteomes" id="UP000030764">
    <property type="component" value="Unassembled WGS sequence"/>
</dbReference>
<proteinExistence type="predicted"/>
<name>A0A085N228_9BILA</name>
<organism evidence="2">
    <name type="scientific">Trichuris suis</name>
    <name type="common">pig whipworm</name>
    <dbReference type="NCBI Taxonomy" id="68888"/>
    <lineage>
        <taxon>Eukaryota</taxon>
        <taxon>Metazoa</taxon>
        <taxon>Ecdysozoa</taxon>
        <taxon>Nematoda</taxon>
        <taxon>Enoplea</taxon>
        <taxon>Dorylaimia</taxon>
        <taxon>Trichinellida</taxon>
        <taxon>Trichuridae</taxon>
        <taxon>Trichuris</taxon>
    </lineage>
</organism>
<evidence type="ECO:0000313" key="2">
    <source>
        <dbReference type="EMBL" id="KFD63524.1"/>
    </source>
</evidence>
<dbReference type="Proteomes" id="UP000030758">
    <property type="component" value="Unassembled WGS sequence"/>
</dbReference>
<dbReference type="EMBL" id="KL367572">
    <property type="protein sequence ID" value="KFD63524.1"/>
    <property type="molecule type" value="Genomic_DNA"/>
</dbReference>
<dbReference type="EMBL" id="KL363225">
    <property type="protein sequence ID" value="KFD52623.1"/>
    <property type="molecule type" value="Genomic_DNA"/>
</dbReference>
<evidence type="ECO:0000313" key="1">
    <source>
        <dbReference type="EMBL" id="KFD52623.1"/>
    </source>
</evidence>